<protein>
    <submittedName>
        <fullName evidence="1">Heterogeneous nuclear ribonucleoprotein</fullName>
    </submittedName>
</protein>
<dbReference type="EMBL" id="BKCP01004605">
    <property type="protein sequence ID" value="GER32400.1"/>
    <property type="molecule type" value="Genomic_DNA"/>
</dbReference>
<evidence type="ECO:0000313" key="1">
    <source>
        <dbReference type="EMBL" id="GER32400.1"/>
    </source>
</evidence>
<organism evidence="1 2">
    <name type="scientific">Striga asiatica</name>
    <name type="common">Asiatic witchweed</name>
    <name type="synonym">Buchnera asiatica</name>
    <dbReference type="NCBI Taxonomy" id="4170"/>
    <lineage>
        <taxon>Eukaryota</taxon>
        <taxon>Viridiplantae</taxon>
        <taxon>Streptophyta</taxon>
        <taxon>Embryophyta</taxon>
        <taxon>Tracheophyta</taxon>
        <taxon>Spermatophyta</taxon>
        <taxon>Magnoliopsida</taxon>
        <taxon>eudicotyledons</taxon>
        <taxon>Gunneridae</taxon>
        <taxon>Pentapetalae</taxon>
        <taxon>asterids</taxon>
        <taxon>lamiids</taxon>
        <taxon>Lamiales</taxon>
        <taxon>Orobanchaceae</taxon>
        <taxon>Buchnereae</taxon>
        <taxon>Striga</taxon>
    </lineage>
</organism>
<gene>
    <name evidence="1" type="ORF">STAS_08462</name>
</gene>
<proteinExistence type="predicted"/>
<dbReference type="GO" id="GO:1990904">
    <property type="term" value="C:ribonucleoprotein complex"/>
    <property type="evidence" value="ECO:0007669"/>
    <property type="project" value="UniProtKB-KW"/>
</dbReference>
<dbReference type="Proteomes" id="UP000325081">
    <property type="component" value="Unassembled WGS sequence"/>
</dbReference>
<reference evidence="2" key="1">
    <citation type="journal article" date="2019" name="Curr. Biol.">
        <title>Genome Sequence of Striga asiatica Provides Insight into the Evolution of Plant Parasitism.</title>
        <authorList>
            <person name="Yoshida S."/>
            <person name="Kim S."/>
            <person name="Wafula E.K."/>
            <person name="Tanskanen J."/>
            <person name="Kim Y.M."/>
            <person name="Honaas L."/>
            <person name="Yang Z."/>
            <person name="Spallek T."/>
            <person name="Conn C.E."/>
            <person name="Ichihashi Y."/>
            <person name="Cheong K."/>
            <person name="Cui S."/>
            <person name="Der J.P."/>
            <person name="Gundlach H."/>
            <person name="Jiao Y."/>
            <person name="Hori C."/>
            <person name="Ishida J.K."/>
            <person name="Kasahara H."/>
            <person name="Kiba T."/>
            <person name="Kim M.S."/>
            <person name="Koo N."/>
            <person name="Laohavisit A."/>
            <person name="Lee Y.H."/>
            <person name="Lumba S."/>
            <person name="McCourt P."/>
            <person name="Mortimer J.C."/>
            <person name="Mutuku J.M."/>
            <person name="Nomura T."/>
            <person name="Sasaki-Sekimoto Y."/>
            <person name="Seto Y."/>
            <person name="Wang Y."/>
            <person name="Wakatake T."/>
            <person name="Sakakibara H."/>
            <person name="Demura T."/>
            <person name="Yamaguchi S."/>
            <person name="Yoneyama K."/>
            <person name="Manabe R.I."/>
            <person name="Nelson D.C."/>
            <person name="Schulman A.H."/>
            <person name="Timko M.P."/>
            <person name="dePamphilis C.W."/>
            <person name="Choi D."/>
            <person name="Shirasu K."/>
        </authorList>
    </citation>
    <scope>NUCLEOTIDE SEQUENCE [LARGE SCALE GENOMIC DNA]</scope>
    <source>
        <strain evidence="2">cv. UVA1</strain>
    </source>
</reference>
<accession>A0A5A7PHX9</accession>
<comment type="caution">
    <text evidence="1">The sequence shown here is derived from an EMBL/GenBank/DDBJ whole genome shotgun (WGS) entry which is preliminary data.</text>
</comment>
<sequence length="125" mass="13882">MSSIFKIMRTHSVDSVIALVLTSRGCTTFSSRIFVICPFLTNDSNWVQPSILGQRVRNNLKGLCKSPHAVAFHPLQHLRPGAQLPRELDLGGPTTCNQKLLVHQAPHHTQCIVQAPLSLIKHQMV</sequence>
<keyword evidence="2" id="KW-1185">Reference proteome</keyword>
<evidence type="ECO:0000313" key="2">
    <source>
        <dbReference type="Proteomes" id="UP000325081"/>
    </source>
</evidence>
<name>A0A5A7PHX9_STRAF</name>
<keyword evidence="1" id="KW-0687">Ribonucleoprotein</keyword>
<dbReference type="AlphaFoldDB" id="A0A5A7PHX9"/>